<organism evidence="9 10">
    <name type="scientific">Mobiluncus curtisii</name>
    <dbReference type="NCBI Taxonomy" id="2051"/>
    <lineage>
        <taxon>Bacteria</taxon>
        <taxon>Bacillati</taxon>
        <taxon>Actinomycetota</taxon>
        <taxon>Actinomycetes</taxon>
        <taxon>Actinomycetales</taxon>
        <taxon>Actinomycetaceae</taxon>
        <taxon>Mobiluncus</taxon>
    </lineage>
</organism>
<feature type="transmembrane region" description="Helical" evidence="7">
    <location>
        <begin position="110"/>
        <end position="131"/>
    </location>
</feature>
<feature type="region of interest" description="Disordered" evidence="6">
    <location>
        <begin position="75"/>
        <end position="100"/>
    </location>
</feature>
<dbReference type="InterPro" id="IPR004477">
    <property type="entry name" value="ComEC_N"/>
</dbReference>
<dbReference type="NCBIfam" id="TIGR00360">
    <property type="entry name" value="ComEC_N-term"/>
    <property type="match status" value="1"/>
</dbReference>
<keyword evidence="4 7" id="KW-1133">Transmembrane helix</keyword>
<evidence type="ECO:0000259" key="8">
    <source>
        <dbReference type="Pfam" id="PF03772"/>
    </source>
</evidence>
<keyword evidence="5 7" id="KW-0472">Membrane</keyword>
<dbReference type="InterPro" id="IPR052159">
    <property type="entry name" value="Competence_DNA_uptake"/>
</dbReference>
<name>A0A2X2YNN5_9ACTO</name>
<feature type="transmembrane region" description="Helical" evidence="7">
    <location>
        <begin position="417"/>
        <end position="438"/>
    </location>
</feature>
<evidence type="ECO:0000313" key="10">
    <source>
        <dbReference type="Proteomes" id="UP000250245"/>
    </source>
</evidence>
<dbReference type="PANTHER" id="PTHR30619">
    <property type="entry name" value="DNA INTERNALIZATION/COMPETENCE PROTEIN COMEC/REC2"/>
    <property type="match status" value="1"/>
</dbReference>
<dbReference type="Pfam" id="PF03772">
    <property type="entry name" value="Competence"/>
    <property type="match status" value="1"/>
</dbReference>
<feature type="transmembrane region" description="Helical" evidence="7">
    <location>
        <begin position="450"/>
        <end position="475"/>
    </location>
</feature>
<dbReference type="EMBL" id="UASJ01000001">
    <property type="protein sequence ID" value="SQB65317.1"/>
    <property type="molecule type" value="Genomic_DNA"/>
</dbReference>
<feature type="transmembrane region" description="Helical" evidence="7">
    <location>
        <begin position="365"/>
        <end position="383"/>
    </location>
</feature>
<sequence length="613" mass="64459">MTAPSETSLIIRRLRTDQDYRAAPLDLRLAIPAVSLWGALLVAGSRGECVALAVSLGFALVAVISAVALGRFNRSQGRGGSRPDHASVRVGTRGTNTPTRRRHRLFPRGSGLAALLITALVIAIVFGTLTLRLELISRDYLAVIGAHPTARFDIKAQVISTPKPSWGDSYRVDLRATRLTWHGFTYPTRARLQVKGAGWDEVPLGSWVRLRTGLAGRDLSTQYLGYAKSPTTPEVIGPPTGRFVFVNAVRQRLRQATSGLSESTAGMIMAMSLGLTVAQDPLDQESMQVAGLSHLTAVSGMHLSVLLSLALGLTARKPRGVQVVAAAGIMGTFLTMLEGSASVTRAAVMGVLTLVGLGIARPSRAVSSLSAAIIGMLLVQPFQATSWGFALSVVATGAIVTGGPYLSAWCARFLPRLLALPLAVSLSAQLACAPLMLVMRGKLQVYSLPANLLTGAVSSLVTVGGLGLVALAALAGLPTGPCAICALPVRLLEQGAAHFTGWAAAWISGVARFFASRPGAEVDWLENPVAGVGGLLIVALSFAWVASQLAHARRWRIGTLPKPWLPGHIPDPATPLSQLRPRGLLPGWLAPAARHPSAVRPHGFPEQSVQTGV</sequence>
<feature type="transmembrane region" description="Helical" evidence="7">
    <location>
        <begin position="496"/>
        <end position="515"/>
    </location>
</feature>
<feature type="transmembrane region" description="Helical" evidence="7">
    <location>
        <begin position="292"/>
        <end position="313"/>
    </location>
</feature>
<feature type="compositionally biased region" description="Low complexity" evidence="6">
    <location>
        <begin position="88"/>
        <end position="98"/>
    </location>
</feature>
<gene>
    <name evidence="9" type="ORF">NCTC11820_01444</name>
</gene>
<feature type="transmembrane region" description="Helical" evidence="7">
    <location>
        <begin position="320"/>
        <end position="337"/>
    </location>
</feature>
<dbReference type="AlphaFoldDB" id="A0A2X2YNN5"/>
<dbReference type="PANTHER" id="PTHR30619:SF7">
    <property type="entry name" value="BETA-LACTAMASE DOMAIN PROTEIN"/>
    <property type="match status" value="1"/>
</dbReference>
<feature type="transmembrane region" description="Helical" evidence="7">
    <location>
        <begin position="389"/>
        <end position="410"/>
    </location>
</feature>
<comment type="subcellular location">
    <subcellularLocation>
        <location evidence="1">Cell membrane</location>
        <topology evidence="1">Multi-pass membrane protein</topology>
    </subcellularLocation>
</comment>
<evidence type="ECO:0000256" key="3">
    <source>
        <dbReference type="ARBA" id="ARBA00022692"/>
    </source>
</evidence>
<keyword evidence="3 7" id="KW-0812">Transmembrane</keyword>
<feature type="domain" description="ComEC/Rec2-related protein" evidence="8">
    <location>
        <begin position="280"/>
        <end position="545"/>
    </location>
</feature>
<feature type="transmembrane region" description="Helical" evidence="7">
    <location>
        <begin position="527"/>
        <end position="546"/>
    </location>
</feature>
<evidence type="ECO:0000256" key="6">
    <source>
        <dbReference type="SAM" id="MobiDB-lite"/>
    </source>
</evidence>
<evidence type="ECO:0000256" key="1">
    <source>
        <dbReference type="ARBA" id="ARBA00004651"/>
    </source>
</evidence>
<feature type="transmembrane region" description="Helical" evidence="7">
    <location>
        <begin position="50"/>
        <end position="72"/>
    </location>
</feature>
<evidence type="ECO:0000256" key="7">
    <source>
        <dbReference type="SAM" id="Phobius"/>
    </source>
</evidence>
<proteinExistence type="predicted"/>
<evidence type="ECO:0000313" key="9">
    <source>
        <dbReference type="EMBL" id="SQB65317.1"/>
    </source>
</evidence>
<evidence type="ECO:0000256" key="2">
    <source>
        <dbReference type="ARBA" id="ARBA00022475"/>
    </source>
</evidence>
<protein>
    <submittedName>
        <fullName evidence="9">ComEC/Rec2-related protein</fullName>
    </submittedName>
</protein>
<evidence type="ECO:0000256" key="4">
    <source>
        <dbReference type="ARBA" id="ARBA00022989"/>
    </source>
</evidence>
<reference evidence="9 10" key="1">
    <citation type="submission" date="2018-06" db="EMBL/GenBank/DDBJ databases">
        <authorList>
            <consortium name="Pathogen Informatics"/>
            <person name="Doyle S."/>
        </authorList>
    </citation>
    <scope>NUCLEOTIDE SEQUENCE [LARGE SCALE GENOMIC DNA]</scope>
    <source>
        <strain evidence="9 10">NCTC11820</strain>
    </source>
</reference>
<dbReference type="GO" id="GO:0005886">
    <property type="term" value="C:plasma membrane"/>
    <property type="evidence" value="ECO:0007669"/>
    <property type="project" value="UniProtKB-SubCell"/>
</dbReference>
<keyword evidence="2" id="KW-1003">Cell membrane</keyword>
<evidence type="ECO:0000256" key="5">
    <source>
        <dbReference type="ARBA" id="ARBA00023136"/>
    </source>
</evidence>
<feature type="transmembrane region" description="Helical" evidence="7">
    <location>
        <begin position="343"/>
        <end position="360"/>
    </location>
</feature>
<accession>A0A2X2YNN5</accession>
<dbReference type="Proteomes" id="UP000250245">
    <property type="component" value="Unassembled WGS sequence"/>
</dbReference>